<accession>A0ABT5HPE3</accession>
<dbReference type="InterPro" id="IPR002491">
    <property type="entry name" value="ABC_transptr_periplasmic_BD"/>
</dbReference>
<sequence length="260" mass="28515">MKIIAFWLCLAVPVSAAPLRVVSLDMCADQYVLALLPKDRIAGLSLRARHQDAYFRDRVGDLPLRRATLETLLAVKPDAVVRTWGGDAKLLKGLEARGIKIIQINDVNNFSQAADEVKSVAQSLGVPQVGLRETARMSAALTAIGTPAKPRRVLYYTPSGFSAGRSTWVGQLIAATGNELVAGQDFFYYLSPETFLSARADVYALGFYADAYAMRRAPGRHPLVRERINKAPHVTIPSPMLACSAWYAAFDLPKLAERLR</sequence>
<reference evidence="3 4" key="1">
    <citation type="submission" date="2023-01" db="EMBL/GenBank/DDBJ databases">
        <title>Novel species of the genus Asticcacaulis isolated from rivers.</title>
        <authorList>
            <person name="Lu H."/>
        </authorList>
    </citation>
    <scope>NUCLEOTIDE SEQUENCE [LARGE SCALE GENOMIC DNA]</scope>
    <source>
        <strain evidence="3 4">BYS171W</strain>
    </source>
</reference>
<evidence type="ECO:0000259" key="2">
    <source>
        <dbReference type="Pfam" id="PF01497"/>
    </source>
</evidence>
<organism evidence="3 4">
    <name type="scientific">Asticcacaulis aquaticus</name>
    <dbReference type="NCBI Taxonomy" id="2984212"/>
    <lineage>
        <taxon>Bacteria</taxon>
        <taxon>Pseudomonadati</taxon>
        <taxon>Pseudomonadota</taxon>
        <taxon>Alphaproteobacteria</taxon>
        <taxon>Caulobacterales</taxon>
        <taxon>Caulobacteraceae</taxon>
        <taxon>Asticcacaulis</taxon>
    </lineage>
</organism>
<protein>
    <submittedName>
        <fullName evidence="3">Iron ABC transporter substrate-binding protein</fullName>
    </submittedName>
</protein>
<dbReference type="Pfam" id="PF01497">
    <property type="entry name" value="Peripla_BP_2"/>
    <property type="match status" value="1"/>
</dbReference>
<dbReference type="EMBL" id="JAQQKX010000001">
    <property type="protein sequence ID" value="MDC7681934.1"/>
    <property type="molecule type" value="Genomic_DNA"/>
</dbReference>
<name>A0ABT5HPE3_9CAUL</name>
<feature type="domain" description="Fe/B12 periplasmic-binding" evidence="2">
    <location>
        <begin position="21"/>
        <end position="202"/>
    </location>
</feature>
<dbReference type="InterPro" id="IPR050902">
    <property type="entry name" value="ABC_Transporter_SBP"/>
</dbReference>
<evidence type="ECO:0000256" key="1">
    <source>
        <dbReference type="SAM" id="SignalP"/>
    </source>
</evidence>
<gene>
    <name evidence="3" type="ORF">PQU92_01510</name>
</gene>
<feature type="signal peptide" evidence="1">
    <location>
        <begin position="1"/>
        <end position="16"/>
    </location>
</feature>
<feature type="chain" id="PRO_5045486031" evidence="1">
    <location>
        <begin position="17"/>
        <end position="260"/>
    </location>
</feature>
<keyword evidence="1" id="KW-0732">Signal</keyword>
<evidence type="ECO:0000313" key="4">
    <source>
        <dbReference type="Proteomes" id="UP001214854"/>
    </source>
</evidence>
<evidence type="ECO:0000313" key="3">
    <source>
        <dbReference type="EMBL" id="MDC7681934.1"/>
    </source>
</evidence>
<comment type="caution">
    <text evidence="3">The sequence shown here is derived from an EMBL/GenBank/DDBJ whole genome shotgun (WGS) entry which is preliminary data.</text>
</comment>
<dbReference type="Gene3D" id="3.40.50.1980">
    <property type="entry name" value="Nitrogenase molybdenum iron protein domain"/>
    <property type="match status" value="2"/>
</dbReference>
<proteinExistence type="predicted"/>
<keyword evidence="4" id="KW-1185">Reference proteome</keyword>
<dbReference type="SUPFAM" id="SSF53807">
    <property type="entry name" value="Helical backbone' metal receptor"/>
    <property type="match status" value="1"/>
</dbReference>
<dbReference type="PANTHER" id="PTHR30535">
    <property type="entry name" value="VITAMIN B12-BINDING PROTEIN"/>
    <property type="match status" value="1"/>
</dbReference>
<dbReference type="RefSeq" id="WP_272746447.1">
    <property type="nucleotide sequence ID" value="NZ_JAQQKX010000001.1"/>
</dbReference>
<dbReference type="Proteomes" id="UP001214854">
    <property type="component" value="Unassembled WGS sequence"/>
</dbReference>
<dbReference type="PANTHER" id="PTHR30535:SF4">
    <property type="entry name" value="HEMIN-BINDING PERIPLASMIC PROTEIN HMUT"/>
    <property type="match status" value="1"/>
</dbReference>